<dbReference type="EMBL" id="BPFH01000004">
    <property type="protein sequence ID" value="GIT95865.1"/>
    <property type="molecule type" value="Genomic_DNA"/>
</dbReference>
<keyword evidence="1" id="KW-0732">Signal</keyword>
<accession>A0ABQ4NNM6</accession>
<dbReference type="RefSeq" id="WP_220749352.1">
    <property type="nucleotide sequence ID" value="NZ_BPFH01000004.1"/>
</dbReference>
<name>A0ABQ4NNM6_9RHOB</name>
<dbReference type="InterPro" id="IPR010412">
    <property type="entry name" value="DUF1007"/>
</dbReference>
<dbReference type="Proteomes" id="UP000786693">
    <property type="component" value="Unassembled WGS sequence"/>
</dbReference>
<feature type="signal peptide" evidence="1">
    <location>
        <begin position="1"/>
        <end position="15"/>
    </location>
</feature>
<sequence length="210" mass="22524">MIALACAAWSSPALAHPHVFVDGGVDIVFDEAGQITALEITWVFDPLDSLYQVAAHGVSPLPDGTLSDEDTARMTEALQMFPDDFDGSAHVSVVGVPVALSWPEDVEVSMVDGRLRQAFRRALETPLDVTDLPVEIGFYERTYFFDFSITQQPELRSAPSGCNAAVVPFVPETASQAVLDMLARLASDTAPEDANAGALVADRIVMTCVP</sequence>
<evidence type="ECO:0000313" key="2">
    <source>
        <dbReference type="EMBL" id="GIT95865.1"/>
    </source>
</evidence>
<comment type="caution">
    <text evidence="2">The sequence shown here is derived from an EMBL/GenBank/DDBJ whole genome shotgun (WGS) entry which is preliminary data.</text>
</comment>
<proteinExistence type="predicted"/>
<gene>
    <name evidence="2" type="ORF">JANAI62_24880</name>
</gene>
<organism evidence="2 3">
    <name type="scientific">Jannaschia pagri</name>
    <dbReference type="NCBI Taxonomy" id="2829797"/>
    <lineage>
        <taxon>Bacteria</taxon>
        <taxon>Pseudomonadati</taxon>
        <taxon>Pseudomonadota</taxon>
        <taxon>Alphaproteobacteria</taxon>
        <taxon>Rhodobacterales</taxon>
        <taxon>Roseobacteraceae</taxon>
        <taxon>Jannaschia</taxon>
    </lineage>
</organism>
<feature type="chain" id="PRO_5046697877" description="Polyphosphate kinase" evidence="1">
    <location>
        <begin position="16"/>
        <end position="210"/>
    </location>
</feature>
<evidence type="ECO:0008006" key="4">
    <source>
        <dbReference type="Google" id="ProtNLM"/>
    </source>
</evidence>
<evidence type="ECO:0000313" key="3">
    <source>
        <dbReference type="Proteomes" id="UP000786693"/>
    </source>
</evidence>
<keyword evidence="3" id="KW-1185">Reference proteome</keyword>
<reference evidence="2 3" key="1">
    <citation type="submission" date="2021-05" db="EMBL/GenBank/DDBJ databases">
        <title>Bacteria Genome sequencing.</title>
        <authorList>
            <person name="Takabe Y."/>
            <person name="Nakajima Y."/>
            <person name="Suzuki S."/>
            <person name="Shiozaki T."/>
        </authorList>
    </citation>
    <scope>NUCLEOTIDE SEQUENCE [LARGE SCALE GENOMIC DNA]</scope>
    <source>
        <strain evidence="2 3">AI_62</strain>
    </source>
</reference>
<dbReference type="Pfam" id="PF06226">
    <property type="entry name" value="DUF1007"/>
    <property type="match status" value="1"/>
</dbReference>
<evidence type="ECO:0000256" key="1">
    <source>
        <dbReference type="SAM" id="SignalP"/>
    </source>
</evidence>
<protein>
    <recommendedName>
        <fullName evidence="4">Polyphosphate kinase</fullName>
    </recommendedName>
</protein>